<dbReference type="Proteomes" id="UP001221142">
    <property type="component" value="Unassembled WGS sequence"/>
</dbReference>
<gene>
    <name evidence="2" type="ORF">FB45DRAFT_872341</name>
</gene>
<accession>A0AAD7FFV8</accession>
<feature type="compositionally biased region" description="Basic and acidic residues" evidence="1">
    <location>
        <begin position="94"/>
        <end position="107"/>
    </location>
</feature>
<keyword evidence="3" id="KW-1185">Reference proteome</keyword>
<reference evidence="2" key="1">
    <citation type="submission" date="2023-03" db="EMBL/GenBank/DDBJ databases">
        <title>Massive genome expansion in bonnet fungi (Mycena s.s.) driven by repeated elements and novel gene families across ecological guilds.</title>
        <authorList>
            <consortium name="Lawrence Berkeley National Laboratory"/>
            <person name="Harder C.B."/>
            <person name="Miyauchi S."/>
            <person name="Viragh M."/>
            <person name="Kuo A."/>
            <person name="Thoen E."/>
            <person name="Andreopoulos B."/>
            <person name="Lu D."/>
            <person name="Skrede I."/>
            <person name="Drula E."/>
            <person name="Henrissat B."/>
            <person name="Morin E."/>
            <person name="Kohler A."/>
            <person name="Barry K."/>
            <person name="LaButti K."/>
            <person name="Morin E."/>
            <person name="Salamov A."/>
            <person name="Lipzen A."/>
            <person name="Mereny Z."/>
            <person name="Hegedus B."/>
            <person name="Baldrian P."/>
            <person name="Stursova M."/>
            <person name="Weitz H."/>
            <person name="Taylor A."/>
            <person name="Grigoriev I.V."/>
            <person name="Nagy L.G."/>
            <person name="Martin F."/>
            <person name="Kauserud H."/>
        </authorList>
    </citation>
    <scope>NUCLEOTIDE SEQUENCE</scope>
    <source>
        <strain evidence="2">9284</strain>
    </source>
</reference>
<evidence type="ECO:0000313" key="2">
    <source>
        <dbReference type="EMBL" id="KAJ7617884.1"/>
    </source>
</evidence>
<name>A0AAD7FFV8_9AGAR</name>
<organism evidence="2 3">
    <name type="scientific">Roridomyces roridus</name>
    <dbReference type="NCBI Taxonomy" id="1738132"/>
    <lineage>
        <taxon>Eukaryota</taxon>
        <taxon>Fungi</taxon>
        <taxon>Dikarya</taxon>
        <taxon>Basidiomycota</taxon>
        <taxon>Agaricomycotina</taxon>
        <taxon>Agaricomycetes</taxon>
        <taxon>Agaricomycetidae</taxon>
        <taxon>Agaricales</taxon>
        <taxon>Marasmiineae</taxon>
        <taxon>Mycenaceae</taxon>
        <taxon>Roridomyces</taxon>
    </lineage>
</organism>
<dbReference type="EMBL" id="JARKIF010000020">
    <property type="protein sequence ID" value="KAJ7617884.1"/>
    <property type="molecule type" value="Genomic_DNA"/>
</dbReference>
<evidence type="ECO:0000256" key="1">
    <source>
        <dbReference type="SAM" id="MobiDB-lite"/>
    </source>
</evidence>
<protein>
    <submittedName>
        <fullName evidence="2">Uncharacterized protein</fullName>
    </submittedName>
</protein>
<feature type="region of interest" description="Disordered" evidence="1">
    <location>
        <begin position="73"/>
        <end position="117"/>
    </location>
</feature>
<evidence type="ECO:0000313" key="3">
    <source>
        <dbReference type="Proteomes" id="UP001221142"/>
    </source>
</evidence>
<dbReference type="AlphaFoldDB" id="A0AAD7FFV8"/>
<proteinExistence type="predicted"/>
<comment type="caution">
    <text evidence="2">The sequence shown here is derived from an EMBL/GenBank/DDBJ whole genome shotgun (WGS) entry which is preliminary data.</text>
</comment>
<sequence>MEAITVATFVLIIFLALALLLGLASFLRSYHNTPPRTDRERERGRDLDLQRNIILLFDSQVTLGEAGLLCPPPPPYFPRPPSYLEKDPGEEEEEGRRRSIADAHVLTDDPGPVGTRVDAESESVSDVQTVDLGLWRPIELTRLPDCMFSHEYQYLISPTASPNGYRWGTTRIGTTCRRRSARCYLGVGSQSMMLGQKTSGVAQRRAVLGLIFKGSYKSPHCRTFAATATAVHRAVPPTSAGPQGGGLVISSSHEWDQKGACELFSEVKNWSKDSCLEAGLGMCNSDFFIEAHFSTSTFSPRRPNPGLIPKFPV</sequence>